<evidence type="ECO:0000256" key="1">
    <source>
        <dbReference type="SAM" id="MobiDB-lite"/>
    </source>
</evidence>
<keyword evidence="4" id="KW-1185">Reference proteome</keyword>
<reference evidence="3" key="1">
    <citation type="submission" date="2023-04" db="EMBL/GenBank/DDBJ databases">
        <title>Black Yeasts Isolated from many extreme environments.</title>
        <authorList>
            <person name="Coleine C."/>
            <person name="Stajich J.E."/>
            <person name="Selbmann L."/>
        </authorList>
    </citation>
    <scope>NUCLEOTIDE SEQUENCE</scope>
    <source>
        <strain evidence="3">CCFEE 5312</strain>
    </source>
</reference>
<organism evidence="3 4">
    <name type="scientific">Extremus antarcticus</name>
    <dbReference type="NCBI Taxonomy" id="702011"/>
    <lineage>
        <taxon>Eukaryota</taxon>
        <taxon>Fungi</taxon>
        <taxon>Dikarya</taxon>
        <taxon>Ascomycota</taxon>
        <taxon>Pezizomycotina</taxon>
        <taxon>Dothideomycetes</taxon>
        <taxon>Dothideomycetidae</taxon>
        <taxon>Mycosphaerellales</taxon>
        <taxon>Extremaceae</taxon>
        <taxon>Extremus</taxon>
    </lineage>
</organism>
<dbReference type="Proteomes" id="UP001271007">
    <property type="component" value="Unassembled WGS sequence"/>
</dbReference>
<name>A0AAJ0DFM1_9PEZI</name>
<evidence type="ECO:0000256" key="2">
    <source>
        <dbReference type="SAM" id="Phobius"/>
    </source>
</evidence>
<feature type="region of interest" description="Disordered" evidence="1">
    <location>
        <begin position="94"/>
        <end position="116"/>
    </location>
</feature>
<keyword evidence="2" id="KW-0812">Transmembrane</keyword>
<keyword evidence="2" id="KW-1133">Transmembrane helix</keyword>
<evidence type="ECO:0000313" key="4">
    <source>
        <dbReference type="Proteomes" id="UP001271007"/>
    </source>
</evidence>
<dbReference type="AlphaFoldDB" id="A0AAJ0DFM1"/>
<feature type="transmembrane region" description="Helical" evidence="2">
    <location>
        <begin position="12"/>
        <end position="33"/>
    </location>
</feature>
<accession>A0AAJ0DFM1</accession>
<protein>
    <submittedName>
        <fullName evidence="3">Uncharacterized protein</fullName>
    </submittedName>
</protein>
<comment type="caution">
    <text evidence="3">The sequence shown here is derived from an EMBL/GenBank/DDBJ whole genome shotgun (WGS) entry which is preliminary data.</text>
</comment>
<keyword evidence="2" id="KW-0472">Membrane</keyword>
<feature type="compositionally biased region" description="Basic and acidic residues" evidence="1">
    <location>
        <begin position="104"/>
        <end position="116"/>
    </location>
</feature>
<proteinExistence type="predicted"/>
<gene>
    <name evidence="3" type="ORF">LTR09_005990</name>
</gene>
<dbReference type="EMBL" id="JAWDJX010000018">
    <property type="protein sequence ID" value="KAK3052926.1"/>
    <property type="molecule type" value="Genomic_DNA"/>
</dbReference>
<sequence length="116" mass="13070">MVDAKYLTLDNFAFVVCLIIFVTTIVKIELYALSSLEPLLPQPPKTEEQKVKERLTAALGRLMDYLETENGQAMLTQLREDYARTMLPGEKGRFADEDSEVLETDVKGARPDGDMV</sequence>
<evidence type="ECO:0000313" key="3">
    <source>
        <dbReference type="EMBL" id="KAK3052926.1"/>
    </source>
</evidence>